<dbReference type="EMBL" id="PZKG01000009">
    <property type="protein sequence ID" value="PTE23124.1"/>
    <property type="molecule type" value="Genomic_DNA"/>
</dbReference>
<dbReference type="SUPFAM" id="SSF140736">
    <property type="entry name" value="Rv1873-like"/>
    <property type="match status" value="1"/>
</dbReference>
<proteinExistence type="predicted"/>
<dbReference type="PIRSF" id="PIRSF008546">
    <property type="entry name" value="UCP008546"/>
    <property type="match status" value="1"/>
</dbReference>
<evidence type="ECO:0000313" key="2">
    <source>
        <dbReference type="Proteomes" id="UP000241010"/>
    </source>
</evidence>
<comment type="caution">
    <text evidence="1">The sequence shown here is derived from an EMBL/GenBank/DDBJ whole genome shotgun (WGS) entry which is preliminary data.</text>
</comment>
<name>A0A2T4JYZ6_9RHOB</name>
<evidence type="ECO:0000313" key="1">
    <source>
        <dbReference type="EMBL" id="PTE23124.1"/>
    </source>
</evidence>
<sequence>MSGNDPHDLQRFVKAQWTAYEAAMTELQAGRKQGHWMWFVFPQLRGLGRSETAQRFGLASLEEARAYIAHPMLGRRLELATETVLSRDPASVTDMFGTPDDLKFHSCMSLFAQADPGPYTPFRMALGRWFDGRPDAGTARLLGL</sequence>
<organism evidence="1 2">
    <name type="scientific">Cereibacter changlensis JA139</name>
    <dbReference type="NCBI Taxonomy" id="1188249"/>
    <lineage>
        <taxon>Bacteria</taxon>
        <taxon>Pseudomonadati</taxon>
        <taxon>Pseudomonadota</taxon>
        <taxon>Alphaproteobacteria</taxon>
        <taxon>Rhodobacterales</taxon>
        <taxon>Paracoccaceae</taxon>
        <taxon>Cereibacter</taxon>
    </lineage>
</organism>
<keyword evidence="2" id="KW-1185">Reference proteome</keyword>
<gene>
    <name evidence="1" type="ORF">C5F48_03360</name>
</gene>
<dbReference type="InterPro" id="IPR014937">
    <property type="entry name" value="DUF1810"/>
</dbReference>
<protein>
    <submittedName>
        <fullName evidence="1">DUF1810 domain-containing protein</fullName>
    </submittedName>
</protein>
<dbReference type="RefSeq" id="WP_107662494.1">
    <property type="nucleotide sequence ID" value="NZ_PZKG01000009.1"/>
</dbReference>
<dbReference type="OrthoDB" id="9801870at2"/>
<dbReference type="AlphaFoldDB" id="A0A2T4JYZ6"/>
<dbReference type="Proteomes" id="UP000241010">
    <property type="component" value="Unassembled WGS sequence"/>
</dbReference>
<dbReference type="Gene3D" id="1.25.40.380">
    <property type="entry name" value="Protein of unknown function DUF1810"/>
    <property type="match status" value="1"/>
</dbReference>
<dbReference type="Pfam" id="PF08837">
    <property type="entry name" value="DUF1810"/>
    <property type="match status" value="1"/>
</dbReference>
<dbReference type="InterPro" id="IPR036287">
    <property type="entry name" value="Rv1873-like_sf"/>
</dbReference>
<reference evidence="1 2" key="1">
    <citation type="submission" date="2018-03" db="EMBL/GenBank/DDBJ databases">
        <title>Cereibacter changlensis.</title>
        <authorList>
            <person name="Meyer T.E."/>
            <person name="Miller S."/>
            <person name="Lodha T."/>
            <person name="Gandham S."/>
            <person name="Chintalapati S."/>
            <person name="Chintalapati V.R."/>
        </authorList>
    </citation>
    <scope>NUCLEOTIDE SEQUENCE [LARGE SCALE GENOMIC DNA]</scope>
    <source>
        <strain evidence="1 2">JA139</strain>
    </source>
</reference>
<accession>A0A2T4JYZ6</accession>